<feature type="binding site" evidence="4">
    <location>
        <position position="154"/>
    </location>
    <ligand>
        <name>(3S)-3-hydroxy-3-methylglutaryl-CoA</name>
        <dbReference type="ChEBI" id="CHEBI:43074"/>
    </ligand>
</feature>
<sequence length="351" mass="38053">MSVGIVGYGGYVPRFRIKAEEIARVWGEDGKRMSGGLNVYEKSVPGMDEDAATIAVEAARNAVQHASISPQEIGALYIGSESHPYAVKPTATIVAEAIMATPDLMAADLEFACKAGTAGIQMCMGLVKAGMLKYGMAIGTDTSQSRPGDALEYTASAGGAAYIIGGENLVAEILDTYSFTTDTPDFWRRDSAEFPSHGGRFTGAPAYFRHISSAAAKIMERNNLKQDDFKYVIFHQPNGKFPLEVAKKLNFKKEQVELGLLAPYIGNTYSGATPLGLANVLDYGCEGDLILATSFGSGAGSDAFVIKVTKENERRRNPNPIRKYIEDKEYIDYAIYAKFKGKIKGIYLRKD</sequence>
<dbReference type="NCBIfam" id="TIGR00748">
    <property type="entry name" value="HMG_CoA_syn_Arc"/>
    <property type="match status" value="1"/>
</dbReference>
<dbReference type="HAMAP" id="MF_01409">
    <property type="entry name" value="HMG_CoA_synth_arch"/>
    <property type="match status" value="1"/>
</dbReference>
<comment type="subunit">
    <text evidence="4">Interacts with acetoacetyl-CoA thiolase that catalyzes the precedent step in the pathway and with a DUF35 protein. The acetoacetyl-CoA thiolase/HMG-CoA synthase complex channels the intermediate via a fused CoA-binding site, which allows for efficient coupling of the endergonic thiolase reaction with the exergonic HMGCS reaction.</text>
</comment>
<dbReference type="Proteomes" id="UP000768163">
    <property type="component" value="Unassembled WGS sequence"/>
</dbReference>
<feature type="binding site" evidence="4">
    <location>
        <position position="202"/>
    </location>
    <ligand>
        <name>(3S)-3-hydroxy-3-methylglutaryl-CoA</name>
        <dbReference type="ChEBI" id="CHEBI:43074"/>
    </ligand>
</feature>
<evidence type="ECO:0000256" key="2">
    <source>
        <dbReference type="ARBA" id="ARBA00023229"/>
    </source>
</evidence>
<dbReference type="SUPFAM" id="SSF53901">
    <property type="entry name" value="Thiolase-like"/>
    <property type="match status" value="2"/>
</dbReference>
<dbReference type="EC" id="2.3.3.10" evidence="4"/>
<keyword evidence="3 4" id="KW-0012">Acyltransferase</keyword>
<dbReference type="NCBIfam" id="NF003274">
    <property type="entry name" value="PRK04262.1"/>
    <property type="match status" value="1"/>
</dbReference>
<protein>
    <recommendedName>
        <fullName evidence="4">Hydroxymethylglutaryl-CoA synthase</fullName>
        <shortName evidence="4">HMG-CoA synthase</shortName>
        <shortName evidence="4">HMGCS</shortName>
        <ecNumber evidence="4">2.3.3.10</ecNumber>
    </recommendedName>
</protein>
<feature type="binding site" evidence="4">
    <location>
        <position position="297"/>
    </location>
    <ligand>
        <name>(3S)-3-hydroxy-3-methylglutaryl-CoA</name>
        <dbReference type="ChEBI" id="CHEBI:43074"/>
    </ligand>
</feature>
<name>A0A8J7YRM5_9ARCH</name>
<feature type="active site" description="Proton donor/acceptor" evidence="4">
    <location>
        <position position="235"/>
    </location>
</feature>
<comment type="catalytic activity">
    <reaction evidence="4">
        <text>acetoacetyl-CoA + acetyl-CoA + H2O = (3S)-3-hydroxy-3-methylglutaryl-CoA + CoA + H(+)</text>
        <dbReference type="Rhea" id="RHEA:10188"/>
        <dbReference type="ChEBI" id="CHEBI:15377"/>
        <dbReference type="ChEBI" id="CHEBI:15378"/>
        <dbReference type="ChEBI" id="CHEBI:43074"/>
        <dbReference type="ChEBI" id="CHEBI:57286"/>
        <dbReference type="ChEBI" id="CHEBI:57287"/>
        <dbReference type="ChEBI" id="CHEBI:57288"/>
        <dbReference type="EC" id="2.3.3.10"/>
    </reaction>
</comment>
<dbReference type="PANTHER" id="PTHR43323:SF2">
    <property type="entry name" value="HYDROXYMETHYLGLUTARYL-COA SYNTHASE"/>
    <property type="match status" value="1"/>
</dbReference>
<dbReference type="GO" id="GO:0003985">
    <property type="term" value="F:acetyl-CoA C-acetyltransferase activity"/>
    <property type="evidence" value="ECO:0007669"/>
    <property type="project" value="UniProtKB-UniRule"/>
</dbReference>
<feature type="domain" description="Beta-ketoacyl-[acyl-carrier-protein] synthase III C-terminal" evidence="5">
    <location>
        <begin position="219"/>
        <end position="307"/>
    </location>
</feature>
<comment type="similarity">
    <text evidence="4">Belongs to the thiolase-like superfamily. Archaeal HMG-CoA synthase family.</text>
</comment>
<dbReference type="Pfam" id="PF08541">
    <property type="entry name" value="ACP_syn_III_C"/>
    <property type="match status" value="1"/>
</dbReference>
<gene>
    <name evidence="7" type="ORF">GW779_04440</name>
    <name evidence="6" type="ORF">GW910_00435</name>
</gene>
<comment type="pathway">
    <text evidence="4">Metabolic intermediate biosynthesis; (R)-mevalonate biosynthesis; (R)-mevalonate from acetyl-CoA: step 2/3.</text>
</comment>
<evidence type="ECO:0000259" key="5">
    <source>
        <dbReference type="Pfam" id="PF08541"/>
    </source>
</evidence>
<dbReference type="Gene3D" id="3.40.47.10">
    <property type="match status" value="1"/>
</dbReference>
<dbReference type="EMBL" id="JAACVF010000009">
    <property type="protein sequence ID" value="NCN64536.1"/>
    <property type="molecule type" value="Genomic_DNA"/>
</dbReference>
<dbReference type="CDD" id="cd00827">
    <property type="entry name" value="init_cond_enzymes"/>
    <property type="match status" value="1"/>
</dbReference>
<feature type="binding site" evidence="4">
    <location>
        <position position="29"/>
    </location>
    <ligand>
        <name>(3S)-3-hydroxy-3-methylglutaryl-CoA</name>
        <dbReference type="ChEBI" id="CHEBI:43074"/>
    </ligand>
</feature>
<proteinExistence type="inferred from homology"/>
<reference evidence="6" key="1">
    <citation type="submission" date="2019-11" db="EMBL/GenBank/DDBJ databases">
        <title>Lipid analysis of CO2-rich subsurface aquifers suggests an autotrophy-based deep biosphere with lysolipids enriched in CPR bacteria.</title>
        <authorList>
            <person name="Probst A.J."/>
            <person name="Elling F.J."/>
            <person name="Castelle C.J."/>
            <person name="Zhu Q."/>
            <person name="Elvert M."/>
            <person name="Birarda G."/>
            <person name="Holman H.-Y."/>
            <person name="Lane K.R."/>
            <person name="Ladd B."/>
            <person name="Ryan M.C."/>
            <person name="Woyke T."/>
            <person name="Hinrichs K.-U."/>
            <person name="Banfield J.F."/>
        </authorList>
    </citation>
    <scope>NUCLEOTIDE SEQUENCE</scope>
    <source>
        <strain evidence="6">CG_2015-01_33_1645</strain>
        <strain evidence="7">CG_2015-04_33_537</strain>
    </source>
</reference>
<evidence type="ECO:0000313" key="8">
    <source>
        <dbReference type="Proteomes" id="UP000768163"/>
    </source>
</evidence>
<dbReference type="GO" id="GO:0004421">
    <property type="term" value="F:hydroxymethylglutaryl-CoA synthase activity"/>
    <property type="evidence" value="ECO:0007669"/>
    <property type="project" value="UniProtKB-EC"/>
</dbReference>
<dbReference type="EMBL" id="JAACQH010000095">
    <property type="protein sequence ID" value="NCS91644.1"/>
    <property type="molecule type" value="Genomic_DNA"/>
</dbReference>
<comment type="caution">
    <text evidence="4">Lacks conserved residue(s) required for the propagation of feature annotation.</text>
</comment>
<feature type="active site" description="Acyl-thioester intermediate" evidence="4">
    <location>
        <position position="113"/>
    </location>
</feature>
<feature type="binding site" evidence="4">
    <location>
        <position position="113"/>
    </location>
    <ligand>
        <name>(3S)-3-hydroxy-3-methylglutaryl-CoA</name>
        <dbReference type="ChEBI" id="CHEBI:43074"/>
    </ligand>
</feature>
<keyword evidence="1 4" id="KW-0808">Transferase</keyword>
<dbReference type="Proteomes" id="UP000738826">
    <property type="component" value="Unassembled WGS sequence"/>
</dbReference>
<dbReference type="GO" id="GO:0010142">
    <property type="term" value="P:farnesyl diphosphate biosynthetic process, mevalonate pathway"/>
    <property type="evidence" value="ECO:0007669"/>
    <property type="project" value="TreeGrafter"/>
</dbReference>
<accession>A0A8J7YRM5</accession>
<evidence type="ECO:0000313" key="7">
    <source>
        <dbReference type="EMBL" id="NCS91644.1"/>
    </source>
</evidence>
<evidence type="ECO:0000256" key="1">
    <source>
        <dbReference type="ARBA" id="ARBA00022679"/>
    </source>
</evidence>
<organism evidence="6 8">
    <name type="scientific">Candidatus Altarchaeum hamiconexum</name>
    <dbReference type="NCBI Taxonomy" id="1803513"/>
    <lineage>
        <taxon>Archaea</taxon>
        <taxon>Candidatus Altarchaeota</taxon>
        <taxon>Candidatus Altiarchaeia</taxon>
        <taxon>Candidatus Altarchaeales</taxon>
        <taxon>Candidatus Altarchaeaceae</taxon>
        <taxon>Candidatus Altarchaeum</taxon>
    </lineage>
</organism>
<evidence type="ECO:0000256" key="4">
    <source>
        <dbReference type="HAMAP-Rule" id="MF_01409"/>
    </source>
</evidence>
<comment type="caution">
    <text evidence="6">The sequence shown here is derived from an EMBL/GenBank/DDBJ whole genome shotgun (WGS) entry which is preliminary data.</text>
</comment>
<dbReference type="AlphaFoldDB" id="A0A8J7YRM5"/>
<comment type="function">
    <text evidence="4">Catalyzes the condensation of acetyl-CoA with acetoacetyl-CoA to form 3-hydroxy-3-methylglutaryl-CoA (HMG-CoA). Functions in the mevalonate (MVA) pathway leading to isopentenyl diphosphate (IPP), a key precursor for the biosynthesis of isoprenoid compounds that are building blocks of archaeal membrane lipids.</text>
</comment>
<dbReference type="InterPro" id="IPR016039">
    <property type="entry name" value="Thiolase-like"/>
</dbReference>
<keyword evidence="2 4" id="KW-0414">Isoprene biosynthesis</keyword>
<dbReference type="InterPro" id="IPR013747">
    <property type="entry name" value="ACP_syn_III_C"/>
</dbReference>
<dbReference type="InterPro" id="IPR004656">
    <property type="entry name" value="HMG_CoA_Synthase"/>
</dbReference>
<dbReference type="PANTHER" id="PTHR43323">
    <property type="entry name" value="3-HYDROXY-3-METHYLGLUTARYL COENZYME A SYNTHASE"/>
    <property type="match status" value="1"/>
</dbReference>
<evidence type="ECO:0000313" key="6">
    <source>
        <dbReference type="EMBL" id="NCN64536.1"/>
    </source>
</evidence>
<feature type="binding site" evidence="4">
    <location>
        <position position="200"/>
    </location>
    <ligand>
        <name>CoA</name>
        <dbReference type="ChEBI" id="CHEBI:57287"/>
        <note>ligand shared with acetoacetyl-CoA thiolase</note>
    </ligand>
</feature>
<feature type="binding site" evidence="4">
    <location>
        <position position="240"/>
    </location>
    <ligand>
        <name>CoA</name>
        <dbReference type="ChEBI" id="CHEBI:57287"/>
        <note>ligand shared with acetoacetyl-CoA thiolase</note>
    </ligand>
</feature>
<feature type="binding site" evidence="4">
    <location>
        <position position="235"/>
    </location>
    <ligand>
        <name>(3S)-3-hydroxy-3-methylglutaryl-CoA</name>
        <dbReference type="ChEBI" id="CHEBI:43074"/>
    </ligand>
</feature>
<feature type="active site" description="Proton donor/acceptor" evidence="4">
    <location>
        <position position="81"/>
    </location>
</feature>
<dbReference type="GO" id="GO:0019287">
    <property type="term" value="P:isopentenyl diphosphate biosynthetic process, mevalonate pathway"/>
    <property type="evidence" value="ECO:0007669"/>
    <property type="project" value="UniProtKB-UniRule"/>
</dbReference>
<feature type="binding site" evidence="4">
    <location>
        <position position="267"/>
    </location>
    <ligand>
        <name>(3S)-3-hydroxy-3-methylglutaryl-CoA</name>
        <dbReference type="ChEBI" id="CHEBI:43074"/>
    </ligand>
</feature>
<evidence type="ECO:0000256" key="3">
    <source>
        <dbReference type="ARBA" id="ARBA00023315"/>
    </source>
</evidence>